<gene>
    <name evidence="3" type="primary">109582765</name>
</gene>
<dbReference type="eggNOG" id="ENOG502SAGK">
    <property type="taxonomic scope" value="Eukaryota"/>
</dbReference>
<name>A0A1X7UNY7_AMPQE</name>
<dbReference type="Pfam" id="PF00644">
    <property type="entry name" value="PARP"/>
    <property type="match status" value="1"/>
</dbReference>
<organism evidence="3">
    <name type="scientific">Amphimedon queenslandica</name>
    <name type="common">Sponge</name>
    <dbReference type="NCBI Taxonomy" id="400682"/>
    <lineage>
        <taxon>Eukaryota</taxon>
        <taxon>Metazoa</taxon>
        <taxon>Porifera</taxon>
        <taxon>Demospongiae</taxon>
        <taxon>Heteroscleromorpha</taxon>
        <taxon>Haplosclerida</taxon>
        <taxon>Niphatidae</taxon>
        <taxon>Amphimedon</taxon>
    </lineage>
</organism>
<reference evidence="3" key="2">
    <citation type="submission" date="2017-05" db="UniProtKB">
        <authorList>
            <consortium name="EnsemblMetazoa"/>
        </authorList>
    </citation>
    <scope>IDENTIFICATION</scope>
</reference>
<dbReference type="GO" id="GO:0005634">
    <property type="term" value="C:nucleus"/>
    <property type="evidence" value="ECO:0007669"/>
    <property type="project" value="TreeGrafter"/>
</dbReference>
<dbReference type="EnsemblMetazoa" id="XM_019997685.1">
    <property type="protein sequence ID" value="XP_019853244.1"/>
    <property type="gene ID" value="LOC109582765"/>
</dbReference>
<dbReference type="PANTHER" id="PTHR45740">
    <property type="entry name" value="POLY [ADP-RIBOSE] POLYMERASE"/>
    <property type="match status" value="1"/>
</dbReference>
<evidence type="ECO:0000256" key="1">
    <source>
        <dbReference type="RuleBase" id="RU362114"/>
    </source>
</evidence>
<dbReference type="OrthoDB" id="27440at2759"/>
<dbReference type="SUPFAM" id="SSF56399">
    <property type="entry name" value="ADP-ribosylation"/>
    <property type="match status" value="1"/>
</dbReference>
<protein>
    <recommendedName>
        <fullName evidence="1">Poly [ADP-ribose] polymerase</fullName>
        <shortName evidence="1">PARP</shortName>
        <ecNumber evidence="1">2.4.2.-</ecNumber>
    </recommendedName>
</protein>
<keyword evidence="1" id="KW-0520">NAD</keyword>
<accession>A0A1X7UNY7</accession>
<evidence type="ECO:0000313" key="4">
    <source>
        <dbReference type="Proteomes" id="UP000007879"/>
    </source>
</evidence>
<dbReference type="PANTHER" id="PTHR45740:SF2">
    <property type="entry name" value="POLY [ADP-RIBOSE] POLYMERASE"/>
    <property type="match status" value="1"/>
</dbReference>
<proteinExistence type="predicted"/>
<keyword evidence="4" id="KW-1185">Reference proteome</keyword>
<dbReference type="Proteomes" id="UP000007879">
    <property type="component" value="Unassembled WGS sequence"/>
</dbReference>
<keyword evidence="1" id="KW-0808">Transferase</keyword>
<dbReference type="KEGG" id="aqu:109582765"/>
<dbReference type="EnsemblMetazoa" id="Aqu2.1.29234_001">
    <property type="protein sequence ID" value="Aqu2.1.29234_001"/>
    <property type="gene ID" value="Aqu2.1.29234"/>
</dbReference>
<sequence length="526" mass="59388">MKDCFGNQRGSCKKCKKCDEFISAEGKIRCAQCGCTPVDHEKVGNTTVMPDHTKSSMPVNHREAAEDKNGSIMDDSSVGHLGVATKNIERSSVFPVCRHQCCQNIVEFDINTGKNFHFCSYHSFATLENIIQDGELDLMNVSSEKEESIISKSPETPTTSVCRKSNCHELVEFDLNTGREFSFCSYHNLMMDENEDYQVDKSNHECAIKECKNERFVDDEGVVHECCCYTHAMEHHRRKSLQVQGINQDIVKGITHCLLPECDNFTWPFENYCGKTHASIGMARGLHVRKITDSDDSSSENRCIYPNCTKKRYVEQSSGVTHPYCGKTHANLAKSLGIFLTASSPDDQCELEGCNVKKRQEGKRLHDYCCIEHAKKDEPNRTVLTSLADVNEFLKQFPKLTVVSLDENEHAKKDGDLYKKFRDKAKSLPKDQRKTCLAFHGTAATNIPKICQNGYDPTKRRGQAYGAGEYFAKNPSMSMSYCKGGKKMLLNELLLGKEGVHHTKHGDIIVMKEPVHDLPRFVITYQ</sequence>
<dbReference type="AlphaFoldDB" id="A0A1X7UNY7"/>
<evidence type="ECO:0000313" key="3">
    <source>
        <dbReference type="EnsemblMetazoa" id="Aqu2.1.29234_001"/>
    </source>
</evidence>
<feature type="domain" description="PARP catalytic" evidence="2">
    <location>
        <begin position="370"/>
        <end position="526"/>
    </location>
</feature>
<keyword evidence="1" id="KW-0328">Glycosyltransferase</keyword>
<evidence type="ECO:0000259" key="2">
    <source>
        <dbReference type="PROSITE" id="PS51059"/>
    </source>
</evidence>
<dbReference type="GO" id="GO:0003950">
    <property type="term" value="F:NAD+ poly-ADP-ribosyltransferase activity"/>
    <property type="evidence" value="ECO:0007669"/>
    <property type="project" value="UniProtKB-UniRule"/>
</dbReference>
<dbReference type="InterPro" id="IPR012317">
    <property type="entry name" value="Poly(ADP-ribose)pol_cat_dom"/>
</dbReference>
<dbReference type="PROSITE" id="PS51059">
    <property type="entry name" value="PARP_CATALYTIC"/>
    <property type="match status" value="1"/>
</dbReference>
<dbReference type="EC" id="2.4.2.-" evidence="1"/>
<reference evidence="4" key="1">
    <citation type="journal article" date="2010" name="Nature">
        <title>The Amphimedon queenslandica genome and the evolution of animal complexity.</title>
        <authorList>
            <person name="Srivastava M."/>
            <person name="Simakov O."/>
            <person name="Chapman J."/>
            <person name="Fahey B."/>
            <person name="Gauthier M.E."/>
            <person name="Mitros T."/>
            <person name="Richards G.S."/>
            <person name="Conaco C."/>
            <person name="Dacre M."/>
            <person name="Hellsten U."/>
            <person name="Larroux C."/>
            <person name="Putnam N.H."/>
            <person name="Stanke M."/>
            <person name="Adamska M."/>
            <person name="Darling A."/>
            <person name="Degnan S.M."/>
            <person name="Oakley T.H."/>
            <person name="Plachetzki D.C."/>
            <person name="Zhai Y."/>
            <person name="Adamski M."/>
            <person name="Calcino A."/>
            <person name="Cummins S.F."/>
            <person name="Goodstein D.M."/>
            <person name="Harris C."/>
            <person name="Jackson D.J."/>
            <person name="Leys S.P."/>
            <person name="Shu S."/>
            <person name="Woodcroft B.J."/>
            <person name="Vervoort M."/>
            <person name="Kosik K.S."/>
            <person name="Manning G."/>
            <person name="Degnan B.M."/>
            <person name="Rokhsar D.S."/>
        </authorList>
    </citation>
    <scope>NUCLEOTIDE SEQUENCE [LARGE SCALE GENOMIC DNA]</scope>
</reference>
<dbReference type="InterPro" id="IPR051712">
    <property type="entry name" value="ARTD-AVP"/>
</dbReference>
<dbReference type="Gene3D" id="3.90.228.10">
    <property type="match status" value="1"/>
</dbReference>
<dbReference type="InParanoid" id="A0A1X7UNY7"/>
<dbReference type="GO" id="GO:1990404">
    <property type="term" value="F:NAD+-protein mono-ADP-ribosyltransferase activity"/>
    <property type="evidence" value="ECO:0007669"/>
    <property type="project" value="TreeGrafter"/>
</dbReference>